<keyword evidence="4" id="KW-1185">Reference proteome</keyword>
<reference evidence="3 4" key="1">
    <citation type="submission" date="2020-07" db="EMBL/GenBank/DDBJ databases">
        <title>Alkalicella. sp. LB2 genome.</title>
        <authorList>
            <person name="Postec A."/>
            <person name="Quemeneur M."/>
        </authorList>
    </citation>
    <scope>NUCLEOTIDE SEQUENCE [LARGE SCALE GENOMIC DNA]</scope>
    <source>
        <strain evidence="3 4">LB2</strain>
    </source>
</reference>
<dbReference type="Pfam" id="PF04397">
    <property type="entry name" value="LytTR"/>
    <property type="match status" value="1"/>
</dbReference>
<evidence type="ECO:0000259" key="1">
    <source>
        <dbReference type="PROSITE" id="PS50893"/>
    </source>
</evidence>
<dbReference type="PIRSF" id="PIRSF036612">
    <property type="entry name" value="ABC_ATP_LytTR"/>
    <property type="match status" value="1"/>
</dbReference>
<dbReference type="GO" id="GO:0003677">
    <property type="term" value="F:DNA binding"/>
    <property type="evidence" value="ECO:0007669"/>
    <property type="project" value="UniProtKB-KW"/>
</dbReference>
<dbReference type="PANTHER" id="PTHR43038:SF3">
    <property type="entry name" value="ABC TRANSPORTER G FAMILY MEMBER 20 ISOFORM X1"/>
    <property type="match status" value="1"/>
</dbReference>
<dbReference type="Proteomes" id="UP000516160">
    <property type="component" value="Chromosome"/>
</dbReference>
<evidence type="ECO:0000259" key="2">
    <source>
        <dbReference type="PROSITE" id="PS50930"/>
    </source>
</evidence>
<dbReference type="RefSeq" id="WP_213165738.1">
    <property type="nucleotide sequence ID" value="NZ_CP058559.1"/>
</dbReference>
<dbReference type="InterPro" id="IPR007492">
    <property type="entry name" value="LytTR_DNA-bd_dom"/>
</dbReference>
<dbReference type="Gene3D" id="3.40.50.300">
    <property type="entry name" value="P-loop containing nucleotide triphosphate hydrolases"/>
    <property type="match status" value="1"/>
</dbReference>
<dbReference type="GO" id="GO:0016887">
    <property type="term" value="F:ATP hydrolysis activity"/>
    <property type="evidence" value="ECO:0007669"/>
    <property type="project" value="InterPro"/>
</dbReference>
<dbReference type="PROSITE" id="PS50893">
    <property type="entry name" value="ABC_TRANSPORTER_2"/>
    <property type="match status" value="1"/>
</dbReference>
<gene>
    <name evidence="3" type="ORF">HYG86_11675</name>
</gene>
<keyword evidence="3" id="KW-0238">DNA-binding</keyword>
<organism evidence="3 4">
    <name type="scientific">Alkalicella caledoniensis</name>
    <dbReference type="NCBI Taxonomy" id="2731377"/>
    <lineage>
        <taxon>Bacteria</taxon>
        <taxon>Bacillati</taxon>
        <taxon>Bacillota</taxon>
        <taxon>Clostridia</taxon>
        <taxon>Eubacteriales</taxon>
        <taxon>Proteinivoracaceae</taxon>
        <taxon>Alkalicella</taxon>
    </lineage>
</organism>
<dbReference type="KEGG" id="acae:HYG86_11675"/>
<feature type="domain" description="ABC transporter" evidence="1">
    <location>
        <begin position="2"/>
        <end position="225"/>
    </location>
</feature>
<feature type="domain" description="HTH LytTR-type" evidence="2">
    <location>
        <begin position="252"/>
        <end position="358"/>
    </location>
</feature>
<dbReference type="InterPro" id="IPR003439">
    <property type="entry name" value="ABC_transporter-like_ATP-bd"/>
</dbReference>
<accession>A0A7G9W9L3</accession>
<dbReference type="AlphaFoldDB" id="A0A7G9W9L3"/>
<sequence length="358" mass="41475">MLQIKGLYKMQRNNKINNIDLSIHTGNIASIECSREISDMLINLILGKEVPTKGEIFIDGQQNIEFIKKGLKNVGIVFAVEGLYERITVEEYLKFYSELLNSSSNYKDIMMKLGLLDIGNLKISSLSYSQKRRLSFARERLKELKLLIFQEPILNMDKDGSRMILENIEELRGKGVAILNTSVSFKDTILLGGHIYTLDENGIELYEDNKEEFQNVAESGIKEEISTREIKQVEELEAEELEETPMYKIEKIPAKIDDRILLFNPIEIDYIESEKGTSHLNVRGEKFTCTLTLNELENRLIHLGFFRCHRSYLVNLQRVREMITWTRNSYSLILDDKNKSTIPLSKGRIDELRRILNI</sequence>
<dbReference type="EMBL" id="CP058559">
    <property type="protein sequence ID" value="QNO15375.1"/>
    <property type="molecule type" value="Genomic_DNA"/>
</dbReference>
<dbReference type="PANTHER" id="PTHR43038">
    <property type="entry name" value="ATP-BINDING CASSETTE, SUB-FAMILY H, MEMBER 1"/>
    <property type="match status" value="1"/>
</dbReference>
<proteinExistence type="predicted"/>
<dbReference type="GO" id="GO:0005524">
    <property type="term" value="F:ATP binding"/>
    <property type="evidence" value="ECO:0007669"/>
    <property type="project" value="InterPro"/>
</dbReference>
<protein>
    <submittedName>
        <fullName evidence="3">LytTR family transcriptional regulator DNA-binding domain-containing protein</fullName>
    </submittedName>
</protein>
<dbReference type="Gene3D" id="2.40.50.1020">
    <property type="entry name" value="LytTr DNA-binding domain"/>
    <property type="match status" value="1"/>
</dbReference>
<dbReference type="InterPro" id="IPR027417">
    <property type="entry name" value="P-loop_NTPase"/>
</dbReference>
<dbReference type="InterPro" id="IPR012046">
    <property type="entry name" value="LytTR_ABC"/>
</dbReference>
<dbReference type="PROSITE" id="PS50930">
    <property type="entry name" value="HTH_LYTTR"/>
    <property type="match status" value="1"/>
</dbReference>
<dbReference type="SUPFAM" id="SSF52540">
    <property type="entry name" value="P-loop containing nucleoside triphosphate hydrolases"/>
    <property type="match status" value="1"/>
</dbReference>
<name>A0A7G9W9L3_ALKCA</name>
<evidence type="ECO:0000313" key="3">
    <source>
        <dbReference type="EMBL" id="QNO15375.1"/>
    </source>
</evidence>
<dbReference type="SMART" id="SM00850">
    <property type="entry name" value="LytTR"/>
    <property type="match status" value="1"/>
</dbReference>
<evidence type="ECO:0000313" key="4">
    <source>
        <dbReference type="Proteomes" id="UP000516160"/>
    </source>
</evidence>
<dbReference type="Pfam" id="PF00005">
    <property type="entry name" value="ABC_tran"/>
    <property type="match status" value="1"/>
</dbReference>